<sequence>MNTQAAPTKRNHVISAEDNALIEKIAARVAPRNSHKRAFDLACTILTECHRLCRPLALQQMATADADQIRTDLSTLRQHFDIGSCTLPHTVNLRFEARFWLEKS</sequence>
<evidence type="ECO:0000313" key="2">
    <source>
        <dbReference type="Proteomes" id="UP000056109"/>
    </source>
</evidence>
<reference evidence="2" key="1">
    <citation type="submission" date="2014-09" db="EMBL/GenBank/DDBJ databases">
        <authorList>
            <person name="Illeghems K.G."/>
        </authorList>
    </citation>
    <scope>NUCLEOTIDE SEQUENCE [LARGE SCALE GENOMIC DNA]</scope>
    <source>
        <strain evidence="2">108B</strain>
    </source>
</reference>
<name>A0A0U5EUQ2_9PROT</name>
<dbReference type="EMBL" id="LN606600">
    <property type="protein sequence ID" value="CEF41263.1"/>
    <property type="molecule type" value="Genomic_DNA"/>
</dbReference>
<dbReference type="AlphaFoldDB" id="A0A0U5EUQ2"/>
<dbReference type="RefSeq" id="WP_058987922.1">
    <property type="nucleotide sequence ID" value="NZ_LN606600.1"/>
</dbReference>
<dbReference type="Proteomes" id="UP000056109">
    <property type="component" value="Chromosome I"/>
</dbReference>
<gene>
    <name evidence="1" type="ORF">ASN_1947</name>
</gene>
<dbReference type="PATRIC" id="fig|446692.3.peg.1997"/>
<accession>A0A0U5EUQ2</accession>
<protein>
    <submittedName>
        <fullName evidence="1">Uncharacterized protein</fullName>
    </submittedName>
</protein>
<organism evidence="1 2">
    <name type="scientific">Acetobacter senegalensis</name>
    <dbReference type="NCBI Taxonomy" id="446692"/>
    <lineage>
        <taxon>Bacteria</taxon>
        <taxon>Pseudomonadati</taxon>
        <taxon>Pseudomonadota</taxon>
        <taxon>Alphaproteobacteria</taxon>
        <taxon>Acetobacterales</taxon>
        <taxon>Acetobacteraceae</taxon>
        <taxon>Acetobacter</taxon>
    </lineage>
</organism>
<keyword evidence="2" id="KW-1185">Reference proteome</keyword>
<proteinExistence type="predicted"/>
<evidence type="ECO:0000313" key="1">
    <source>
        <dbReference type="EMBL" id="CEF41263.1"/>
    </source>
</evidence>
<dbReference type="GeneID" id="34782997"/>
<dbReference type="KEGG" id="asz:ASN_1947"/>